<dbReference type="AlphaFoldDB" id="A0A6A5VUV4"/>
<reference evidence="1" key="1">
    <citation type="journal article" date="2020" name="Stud. Mycol.">
        <title>101 Dothideomycetes genomes: a test case for predicting lifestyles and emergence of pathogens.</title>
        <authorList>
            <person name="Haridas S."/>
            <person name="Albert R."/>
            <person name="Binder M."/>
            <person name="Bloem J."/>
            <person name="Labutti K."/>
            <person name="Salamov A."/>
            <person name="Andreopoulos B."/>
            <person name="Baker S."/>
            <person name="Barry K."/>
            <person name="Bills G."/>
            <person name="Bluhm B."/>
            <person name="Cannon C."/>
            <person name="Castanera R."/>
            <person name="Culley D."/>
            <person name="Daum C."/>
            <person name="Ezra D."/>
            <person name="Gonzalez J."/>
            <person name="Henrissat B."/>
            <person name="Kuo A."/>
            <person name="Liang C."/>
            <person name="Lipzen A."/>
            <person name="Lutzoni F."/>
            <person name="Magnuson J."/>
            <person name="Mondo S."/>
            <person name="Nolan M."/>
            <person name="Ohm R."/>
            <person name="Pangilinan J."/>
            <person name="Park H.-J."/>
            <person name="Ramirez L."/>
            <person name="Alfaro M."/>
            <person name="Sun H."/>
            <person name="Tritt A."/>
            <person name="Yoshinaga Y."/>
            <person name="Zwiers L.-H."/>
            <person name="Turgeon B."/>
            <person name="Goodwin S."/>
            <person name="Spatafora J."/>
            <person name="Crous P."/>
            <person name="Grigoriev I."/>
        </authorList>
    </citation>
    <scope>NUCLEOTIDE SEQUENCE</scope>
    <source>
        <strain evidence="1">CBS 123094</strain>
    </source>
</reference>
<name>A0A6A5VUV4_9PLEO</name>
<dbReference type="EMBL" id="ML977961">
    <property type="protein sequence ID" value="KAF1992657.1"/>
    <property type="molecule type" value="Genomic_DNA"/>
</dbReference>
<protein>
    <submittedName>
        <fullName evidence="1">Uncharacterized protein</fullName>
    </submittedName>
</protein>
<organism evidence="1 2">
    <name type="scientific">Amniculicola lignicola CBS 123094</name>
    <dbReference type="NCBI Taxonomy" id="1392246"/>
    <lineage>
        <taxon>Eukaryota</taxon>
        <taxon>Fungi</taxon>
        <taxon>Dikarya</taxon>
        <taxon>Ascomycota</taxon>
        <taxon>Pezizomycotina</taxon>
        <taxon>Dothideomycetes</taxon>
        <taxon>Pleosporomycetidae</taxon>
        <taxon>Pleosporales</taxon>
        <taxon>Amniculicolaceae</taxon>
        <taxon>Amniculicola</taxon>
    </lineage>
</organism>
<dbReference type="Proteomes" id="UP000799779">
    <property type="component" value="Unassembled WGS sequence"/>
</dbReference>
<proteinExistence type="predicted"/>
<evidence type="ECO:0000313" key="1">
    <source>
        <dbReference type="EMBL" id="KAF1992657.1"/>
    </source>
</evidence>
<sequence>MKKHASQDYIVSIEHFDPAHQENKHIAIVRDGQNVHSVESGWQHRYFASALTDVNFPPLNSTLPTGSSPAPVRIAEWNDLPLEMEELLVEHVMRAEGHFDEHYEISLQVAWQKKPARADHPSFLPAICSVSKHLRDIGGRVFIRNAKFTIQDKPGNEFMFEFLRSFPGDTGFRAVRELRFTSFHRYLGVHRFGSNSDLTLMSKCTGLDRVQFTFHVEPLTIILDNDDEIAANNGFERMLKPLDMIVAHYDLAKIFDCSGLRVVAFDGIYSWWIDSACSGDTKQHLQQLADWIVQGFESRKKTDLKIRVPTTEINWRTGAYRRRYDLYW</sequence>
<keyword evidence="2" id="KW-1185">Reference proteome</keyword>
<dbReference type="OrthoDB" id="3799616at2759"/>
<gene>
    <name evidence="1" type="ORF">P154DRAFT_528319</name>
</gene>
<accession>A0A6A5VUV4</accession>
<evidence type="ECO:0000313" key="2">
    <source>
        <dbReference type="Proteomes" id="UP000799779"/>
    </source>
</evidence>